<evidence type="ECO:0000259" key="1">
    <source>
        <dbReference type="PROSITE" id="PS50994"/>
    </source>
</evidence>
<evidence type="ECO:0000313" key="3">
    <source>
        <dbReference type="Proteomes" id="UP000272942"/>
    </source>
</evidence>
<evidence type="ECO:0000313" key="2">
    <source>
        <dbReference type="EMBL" id="VDP20771.1"/>
    </source>
</evidence>
<dbReference type="GO" id="GO:0015074">
    <property type="term" value="P:DNA integration"/>
    <property type="evidence" value="ECO:0007669"/>
    <property type="project" value="InterPro"/>
</dbReference>
<dbReference type="GO" id="GO:0003676">
    <property type="term" value="F:nucleic acid binding"/>
    <property type="evidence" value="ECO:0007669"/>
    <property type="project" value="InterPro"/>
</dbReference>
<dbReference type="PROSITE" id="PS50994">
    <property type="entry name" value="INTEGRASE"/>
    <property type="match status" value="1"/>
</dbReference>
<dbReference type="PANTHER" id="PTHR37984:SF5">
    <property type="entry name" value="PROTEIN NYNRIN-LIKE"/>
    <property type="match status" value="1"/>
</dbReference>
<dbReference type="PANTHER" id="PTHR37984">
    <property type="entry name" value="PROTEIN CBG26694"/>
    <property type="match status" value="1"/>
</dbReference>
<dbReference type="SUPFAM" id="SSF53098">
    <property type="entry name" value="Ribonuclease H-like"/>
    <property type="match status" value="1"/>
</dbReference>
<dbReference type="OrthoDB" id="7758825at2759"/>
<reference evidence="4" key="1">
    <citation type="submission" date="2016-06" db="UniProtKB">
        <authorList>
            <consortium name="WormBaseParasite"/>
        </authorList>
    </citation>
    <scope>IDENTIFICATION</scope>
</reference>
<evidence type="ECO:0000313" key="4">
    <source>
        <dbReference type="WBParaSite" id="ECPE_0000025601-mRNA-1"/>
    </source>
</evidence>
<dbReference type="InterPro" id="IPR036397">
    <property type="entry name" value="RNaseH_sf"/>
</dbReference>
<name>A0A182ZZX2_9TREM</name>
<dbReference type="AlphaFoldDB" id="A0A182ZZX2"/>
<keyword evidence="3" id="KW-1185">Reference proteome</keyword>
<proteinExistence type="predicted"/>
<dbReference type="InterPro" id="IPR012337">
    <property type="entry name" value="RNaseH-like_sf"/>
</dbReference>
<dbReference type="InterPro" id="IPR001584">
    <property type="entry name" value="Integrase_cat-core"/>
</dbReference>
<protein>
    <submittedName>
        <fullName evidence="4">Integrase catalytic domain-containing protein</fullName>
    </submittedName>
</protein>
<accession>A0A182ZZX2</accession>
<gene>
    <name evidence="2" type="ORF">ECPE_LOCUS257</name>
</gene>
<feature type="domain" description="Integrase catalytic" evidence="1">
    <location>
        <begin position="37"/>
        <end position="198"/>
    </location>
</feature>
<dbReference type="InterPro" id="IPR050951">
    <property type="entry name" value="Retrovirus_Pol_polyprotein"/>
</dbReference>
<dbReference type="Gene3D" id="3.30.420.10">
    <property type="entry name" value="Ribonuclease H-like superfamily/Ribonuclease H"/>
    <property type="match status" value="1"/>
</dbReference>
<organism evidence="4">
    <name type="scientific">Echinostoma caproni</name>
    <dbReference type="NCBI Taxonomy" id="27848"/>
    <lineage>
        <taxon>Eukaryota</taxon>
        <taxon>Metazoa</taxon>
        <taxon>Spiralia</taxon>
        <taxon>Lophotrochozoa</taxon>
        <taxon>Platyhelminthes</taxon>
        <taxon>Trematoda</taxon>
        <taxon>Digenea</taxon>
        <taxon>Plagiorchiida</taxon>
        <taxon>Echinostomata</taxon>
        <taxon>Echinostomatoidea</taxon>
        <taxon>Echinostomatidae</taxon>
        <taxon>Echinostoma</taxon>
    </lineage>
</organism>
<dbReference type="Proteomes" id="UP000272942">
    <property type="component" value="Unassembled WGS sequence"/>
</dbReference>
<sequence length="231" mass="26364">MKSLARITCWWSELNHDLNCTAKSCADCVHKAHRQPSKWTPWSVSSVSWQRIHVDYCGPFFNKYYALVIVDSYSRWPEVYFATTPSSEFTIRALRKTFSREGSRMHIVTDNGSHFTAKKVTDWLNSVSCRHVLNPPRHSQSNGAAVNVVRTLKSIIASVNPSKFDELDRGADNFLMQYRKVVHSTTGHVPAKLFKSPVLRTNLLRLESAEVIYHRGNDLRPSRGIVLDNMG</sequence>
<dbReference type="EMBL" id="UZAN01000818">
    <property type="protein sequence ID" value="VDP20771.1"/>
    <property type="molecule type" value="Genomic_DNA"/>
</dbReference>
<dbReference type="WBParaSite" id="ECPE_0000025601-mRNA-1">
    <property type="protein sequence ID" value="ECPE_0000025601-mRNA-1"/>
    <property type="gene ID" value="ECPE_0000025601"/>
</dbReference>
<reference evidence="2 3" key="2">
    <citation type="submission" date="2018-11" db="EMBL/GenBank/DDBJ databases">
        <authorList>
            <consortium name="Pathogen Informatics"/>
        </authorList>
    </citation>
    <scope>NUCLEOTIDE SEQUENCE [LARGE SCALE GENOMIC DNA]</scope>
    <source>
        <strain evidence="2 3">Egypt</strain>
    </source>
</reference>
<dbReference type="Pfam" id="PF00665">
    <property type="entry name" value="rve"/>
    <property type="match status" value="1"/>
</dbReference>